<sequence length="84" mass="9288">MKKCSLYLYLHAEKPLFIGLENEKRKGKNWERGTSLHLDASIFALHVASPVSSICSPVSFSFSGQLWSECRAPLFTSLSALAQG</sequence>
<name>A0A0S3S6A0_PHAAN</name>
<dbReference type="Proteomes" id="UP000291084">
    <property type="component" value="Chromosome 5"/>
</dbReference>
<evidence type="ECO:0000313" key="1">
    <source>
        <dbReference type="EMBL" id="BAT88385.1"/>
    </source>
</evidence>
<proteinExistence type="predicted"/>
<accession>A0A0S3S6A0</accession>
<protein>
    <submittedName>
        <fullName evidence="1">Uncharacterized protein</fullName>
    </submittedName>
</protein>
<gene>
    <name evidence="1" type="primary">Vigan.05G186300</name>
    <name evidence="1" type="ORF">VIGAN_05186300</name>
</gene>
<evidence type="ECO:0000313" key="2">
    <source>
        <dbReference type="Proteomes" id="UP000291084"/>
    </source>
</evidence>
<reference evidence="1 2" key="1">
    <citation type="journal article" date="2015" name="Sci. Rep.">
        <title>The power of single molecule real-time sequencing technology in the de novo assembly of a eukaryotic genome.</title>
        <authorList>
            <person name="Sakai H."/>
            <person name="Naito K."/>
            <person name="Ogiso-Tanaka E."/>
            <person name="Takahashi Y."/>
            <person name="Iseki K."/>
            <person name="Muto C."/>
            <person name="Satou K."/>
            <person name="Teruya K."/>
            <person name="Shiroma A."/>
            <person name="Shimoji M."/>
            <person name="Hirano T."/>
            <person name="Itoh T."/>
            <person name="Kaga A."/>
            <person name="Tomooka N."/>
        </authorList>
    </citation>
    <scope>NUCLEOTIDE SEQUENCE [LARGE SCALE GENOMIC DNA]</scope>
    <source>
        <strain evidence="2">cv. Shumari</strain>
    </source>
</reference>
<dbReference type="EMBL" id="AP015038">
    <property type="protein sequence ID" value="BAT88385.1"/>
    <property type="molecule type" value="Genomic_DNA"/>
</dbReference>
<organism evidence="1 2">
    <name type="scientific">Vigna angularis var. angularis</name>
    <dbReference type="NCBI Taxonomy" id="157739"/>
    <lineage>
        <taxon>Eukaryota</taxon>
        <taxon>Viridiplantae</taxon>
        <taxon>Streptophyta</taxon>
        <taxon>Embryophyta</taxon>
        <taxon>Tracheophyta</taxon>
        <taxon>Spermatophyta</taxon>
        <taxon>Magnoliopsida</taxon>
        <taxon>eudicotyledons</taxon>
        <taxon>Gunneridae</taxon>
        <taxon>Pentapetalae</taxon>
        <taxon>rosids</taxon>
        <taxon>fabids</taxon>
        <taxon>Fabales</taxon>
        <taxon>Fabaceae</taxon>
        <taxon>Papilionoideae</taxon>
        <taxon>50 kb inversion clade</taxon>
        <taxon>NPAAA clade</taxon>
        <taxon>indigoferoid/millettioid clade</taxon>
        <taxon>Phaseoleae</taxon>
        <taxon>Vigna</taxon>
    </lineage>
</organism>
<dbReference type="AlphaFoldDB" id="A0A0S3S6A0"/>
<keyword evidence="2" id="KW-1185">Reference proteome</keyword>